<dbReference type="InterPro" id="IPR002490">
    <property type="entry name" value="V-ATPase_116kDa_su"/>
</dbReference>
<dbReference type="Proteomes" id="UP000391834">
    <property type="component" value="Unassembled WGS sequence"/>
</dbReference>
<accession>A0A5M4B0Y8</accession>
<feature type="transmembrane region" description="Helical" evidence="8">
    <location>
        <begin position="472"/>
        <end position="488"/>
    </location>
</feature>
<dbReference type="EMBL" id="BLAX01000001">
    <property type="protein sequence ID" value="GET33829.1"/>
    <property type="molecule type" value="Genomic_DNA"/>
</dbReference>
<evidence type="ECO:0000313" key="10">
    <source>
        <dbReference type="Proteomes" id="UP000391834"/>
    </source>
</evidence>
<evidence type="ECO:0000256" key="7">
    <source>
        <dbReference type="ARBA" id="ARBA00023136"/>
    </source>
</evidence>
<comment type="caution">
    <text evidence="9">The sequence shown here is derived from an EMBL/GenBank/DDBJ whole genome shotgun (WGS) entry which is preliminary data.</text>
</comment>
<dbReference type="Pfam" id="PF01496">
    <property type="entry name" value="V_ATPase_I"/>
    <property type="match status" value="2"/>
</dbReference>
<keyword evidence="6" id="KW-0406">Ion transport</keyword>
<feature type="transmembrane region" description="Helical" evidence="8">
    <location>
        <begin position="553"/>
        <end position="577"/>
    </location>
</feature>
<dbReference type="GO" id="GO:0051117">
    <property type="term" value="F:ATPase binding"/>
    <property type="evidence" value="ECO:0007669"/>
    <property type="project" value="TreeGrafter"/>
</dbReference>
<comment type="similarity">
    <text evidence="2">Belongs to the V-ATPase 116 kDa subunit family.</text>
</comment>
<dbReference type="GO" id="GO:0007035">
    <property type="term" value="P:vacuolar acidification"/>
    <property type="evidence" value="ECO:0007669"/>
    <property type="project" value="TreeGrafter"/>
</dbReference>
<proteinExistence type="inferred from homology"/>
<keyword evidence="10" id="KW-1185">Reference proteome</keyword>
<evidence type="ECO:0000256" key="5">
    <source>
        <dbReference type="ARBA" id="ARBA00022989"/>
    </source>
</evidence>
<feature type="transmembrane region" description="Helical" evidence="8">
    <location>
        <begin position="440"/>
        <end position="460"/>
    </location>
</feature>
<feature type="transmembrane region" description="Helical" evidence="8">
    <location>
        <begin position="321"/>
        <end position="348"/>
    </location>
</feature>
<evidence type="ECO:0000256" key="4">
    <source>
        <dbReference type="ARBA" id="ARBA00022692"/>
    </source>
</evidence>
<evidence type="ECO:0000256" key="1">
    <source>
        <dbReference type="ARBA" id="ARBA00004141"/>
    </source>
</evidence>
<keyword evidence="3" id="KW-0813">Transport</keyword>
<evidence type="ECO:0000256" key="8">
    <source>
        <dbReference type="SAM" id="Phobius"/>
    </source>
</evidence>
<dbReference type="GO" id="GO:0016471">
    <property type="term" value="C:vacuolar proton-transporting V-type ATPase complex"/>
    <property type="evidence" value="ECO:0007669"/>
    <property type="project" value="TreeGrafter"/>
</dbReference>
<dbReference type="OrthoDB" id="9803814at2"/>
<evidence type="ECO:0000256" key="2">
    <source>
        <dbReference type="ARBA" id="ARBA00009904"/>
    </source>
</evidence>
<sequence>MIIRMKKYTFLVYHREYETFLDAVRERGLLHVKERKGGGMDDAALREKMQLLKRVSDAMRFLHTREAQPLENAGTDIDSLKVLHDFEAMRREREVAEQEVQSLQKDIHQLEPWGDFSWESVDRLAEDGWEINFFSTSSRRWEKDWPEKYNAFIISELGTTTYFVTVTHKGEKVEVDADPVRLPEHSISYVRSELKKMEDKMAEIDASYDQYAASYMPALEQLHLKVQQEFDFDKVVLSSPRSAEDKVVILEGFIPENASEEFDQFLESQGVYYESVYPDLKEKVPVLLKNNWFTRMFETIGDLYALPNYKELDLTPYYAPFYWVFFGFCLGDAGYGLVLTLIGFLMVGRVKPSMKGPMKLLGSLGLATIIFGLISGTVFGMSLYEMHFSFYGTLADRMAAQGKTINDQLFTLALLLGAIQIIFGMFIKVANEKHQFGWKYAFGTAGWLVLIVGGLLVYLMKYLGVNPLVTNIVMYVVLGVGFAGAFLFNNPERNVFANFGVGLWDAYNMVTGVMGDLLSYIRLFALGVSSAILGYVFNSLAMQLSPDIPVLKIVVMIIILLIGHGITIFMSTLGAFVHPMRLTFVEFYKNSGFAGGGLRYTPFKKKIS</sequence>
<dbReference type="GO" id="GO:0046961">
    <property type="term" value="F:proton-transporting ATPase activity, rotational mechanism"/>
    <property type="evidence" value="ECO:0007669"/>
    <property type="project" value="InterPro"/>
</dbReference>
<dbReference type="PANTHER" id="PTHR11629:SF63">
    <property type="entry name" value="V-TYPE PROTON ATPASE SUBUNIT A"/>
    <property type="match status" value="1"/>
</dbReference>
<keyword evidence="7 8" id="KW-0472">Membrane</keyword>
<keyword evidence="5 8" id="KW-1133">Transmembrane helix</keyword>
<feature type="transmembrane region" description="Helical" evidence="8">
    <location>
        <begin position="409"/>
        <end position="428"/>
    </location>
</feature>
<dbReference type="AlphaFoldDB" id="A0A5M4B0Y8"/>
<comment type="subcellular location">
    <subcellularLocation>
        <location evidence="1">Membrane</location>
        <topology evidence="1">Multi-pass membrane protein</topology>
    </subcellularLocation>
</comment>
<feature type="transmembrane region" description="Helical" evidence="8">
    <location>
        <begin position="520"/>
        <end position="541"/>
    </location>
</feature>
<organism evidence="9 10">
    <name type="scientific">Prolixibacter bellariivorans</name>
    <dbReference type="NCBI Taxonomy" id="314319"/>
    <lineage>
        <taxon>Bacteria</taxon>
        <taxon>Pseudomonadati</taxon>
        <taxon>Bacteroidota</taxon>
        <taxon>Bacteroidia</taxon>
        <taxon>Marinilabiliales</taxon>
        <taxon>Prolixibacteraceae</taxon>
        <taxon>Prolixibacter</taxon>
    </lineage>
</organism>
<reference evidence="9 10" key="1">
    <citation type="submission" date="2019-10" db="EMBL/GenBank/DDBJ databases">
        <title>Prolixibacter strains distinguished by the presence of nitrate reductase genes were adept at nitrate-dependent anaerobic corrosion of metallic iron and carbon steel.</title>
        <authorList>
            <person name="Iino T."/>
            <person name="Shono N."/>
            <person name="Ito K."/>
            <person name="Nakamura R."/>
            <person name="Sueoka K."/>
            <person name="Harayama S."/>
            <person name="Ohkuma M."/>
        </authorList>
    </citation>
    <scope>NUCLEOTIDE SEQUENCE [LARGE SCALE GENOMIC DNA]</scope>
    <source>
        <strain evidence="9 10">JCM 13498</strain>
    </source>
</reference>
<keyword evidence="4 8" id="KW-0812">Transmembrane</keyword>
<evidence type="ECO:0000256" key="6">
    <source>
        <dbReference type="ARBA" id="ARBA00023065"/>
    </source>
</evidence>
<feature type="transmembrane region" description="Helical" evidence="8">
    <location>
        <begin position="360"/>
        <end position="384"/>
    </location>
</feature>
<protein>
    <submittedName>
        <fullName evidence="9">V-type ATP synthase subunit I</fullName>
    </submittedName>
</protein>
<evidence type="ECO:0000256" key="3">
    <source>
        <dbReference type="ARBA" id="ARBA00022448"/>
    </source>
</evidence>
<gene>
    <name evidence="9" type="ORF">PbJCM13498_26920</name>
</gene>
<dbReference type="PANTHER" id="PTHR11629">
    <property type="entry name" value="VACUOLAR PROTON ATPASES"/>
    <property type="match status" value="1"/>
</dbReference>
<name>A0A5M4B0Y8_9BACT</name>
<dbReference type="GO" id="GO:0033179">
    <property type="term" value="C:proton-transporting V-type ATPase, V0 domain"/>
    <property type="evidence" value="ECO:0007669"/>
    <property type="project" value="InterPro"/>
</dbReference>
<evidence type="ECO:0000313" key="9">
    <source>
        <dbReference type="EMBL" id="GET33829.1"/>
    </source>
</evidence>